<reference evidence="3" key="1">
    <citation type="submission" date="2019-05" db="EMBL/GenBank/DDBJ databases">
        <title>Complete Genome Sequence and Methylation Pattern of the Halophilic Archaeon Natrinema pallidum BOL6-1.</title>
        <authorList>
            <person name="DasSarma P."/>
            <person name="DasSarma B.P."/>
            <person name="DasSarma S.L."/>
            <person name="Martinez F.L."/>
            <person name="Guzman D."/>
            <person name="Roberts R.J."/>
            <person name="DasSarma S."/>
        </authorList>
    </citation>
    <scope>NUCLEOTIDE SEQUENCE [LARGE SCALE GENOMIC DNA]</scope>
    <source>
        <strain evidence="3">BOL6-1</strain>
        <plasmid evidence="3">pnpa70</plasmid>
    </source>
</reference>
<accession>A0A4P9TK44</accession>
<protein>
    <submittedName>
        <fullName evidence="2">Uncharacterized protein</fullName>
    </submittedName>
</protein>
<gene>
    <name evidence="2" type="ORF">FGF80_18860</name>
</gene>
<feature type="compositionally biased region" description="Basic and acidic residues" evidence="1">
    <location>
        <begin position="32"/>
        <end position="45"/>
    </location>
</feature>
<proteinExistence type="predicted"/>
<evidence type="ECO:0000313" key="2">
    <source>
        <dbReference type="EMBL" id="QCW05303.1"/>
    </source>
</evidence>
<dbReference type="KEGG" id="npl:FGF80_18860"/>
<name>A0A4P9TK44_9EURY</name>
<sequence length="344" mass="37619">MCSYCGIDTGHTVDECPERLEDYYGTGPDSKASLREGETRDDHGHASKTNQTLSNADDETLEEIGVDPDDVRCDGAGFEHTTRTATFSCEDCDAFELEKSYSGVAGTPGEEEYDRIQAPDTCPACGGPVSRDDPEIVTDGGQPTHDSIARDLADYLRENPGVCAEGNVHGWHWVRYTDGEWRGTDYGGQHRLPGYVDGDTLERETVLQWLADKPVTLVPVTEAHQWGPSEATVWDDADAQDVFIDADRCYYCGTSERDADLTRYETTDQGECRFCDDCHESWDRAGEIVGQAVRADGGVIDDDQQCQDCESAPATEIVQVTIGGVPAGPLYVCDDCADPTEGNR</sequence>
<evidence type="ECO:0000256" key="1">
    <source>
        <dbReference type="SAM" id="MobiDB-lite"/>
    </source>
</evidence>
<keyword evidence="3" id="KW-1185">Reference proteome</keyword>
<evidence type="ECO:0000313" key="3">
    <source>
        <dbReference type="Proteomes" id="UP000307562"/>
    </source>
</evidence>
<dbReference type="GeneID" id="96158203"/>
<feature type="region of interest" description="Disordered" evidence="1">
    <location>
        <begin position="22"/>
        <end position="61"/>
    </location>
</feature>
<keyword evidence="2" id="KW-0614">Plasmid</keyword>
<dbReference type="RefSeq" id="WP_138655760.1">
    <property type="nucleotide sequence ID" value="NZ_CP040639.1"/>
</dbReference>
<geneLocation type="plasmid" evidence="3">
    <name>pnpa70</name>
</geneLocation>
<dbReference type="AlphaFoldDB" id="A0A4P9TK44"/>
<dbReference type="Proteomes" id="UP000307562">
    <property type="component" value="Plasmid pNPA70"/>
</dbReference>
<organism evidence="2 3">
    <name type="scientific">Natrinema pallidum</name>
    <dbReference type="NCBI Taxonomy" id="69527"/>
    <lineage>
        <taxon>Archaea</taxon>
        <taxon>Methanobacteriati</taxon>
        <taxon>Methanobacteriota</taxon>
        <taxon>Stenosarchaea group</taxon>
        <taxon>Halobacteria</taxon>
        <taxon>Halobacteriales</taxon>
        <taxon>Natrialbaceae</taxon>
        <taxon>Natrinema</taxon>
    </lineage>
</organism>
<dbReference type="EMBL" id="CP040639">
    <property type="protein sequence ID" value="QCW05303.1"/>
    <property type="molecule type" value="Genomic_DNA"/>
</dbReference>